<reference evidence="2 3" key="1">
    <citation type="submission" date="2020-10" db="EMBL/GenBank/DDBJ databases">
        <title>Ramlibacter sp. HM2 16S ribosomal RNA gene Genome sequencing and assembly.</title>
        <authorList>
            <person name="Kang M."/>
        </authorList>
    </citation>
    <scope>NUCLEOTIDE SEQUENCE [LARGE SCALE GENOMIC DNA]</scope>
    <source>
        <strain evidence="2 3">HM2</strain>
    </source>
</reference>
<keyword evidence="3" id="KW-1185">Reference proteome</keyword>
<keyword evidence="1" id="KW-1133">Transmembrane helix</keyword>
<comment type="caution">
    <text evidence="2">The sequence shown here is derived from an EMBL/GenBank/DDBJ whole genome shotgun (WGS) entry which is preliminary data.</text>
</comment>
<feature type="transmembrane region" description="Helical" evidence="1">
    <location>
        <begin position="144"/>
        <end position="169"/>
    </location>
</feature>
<name>A0ABR9RY55_9BURK</name>
<feature type="transmembrane region" description="Helical" evidence="1">
    <location>
        <begin position="24"/>
        <end position="44"/>
    </location>
</feature>
<dbReference type="Proteomes" id="UP000806285">
    <property type="component" value="Unassembled WGS sequence"/>
</dbReference>
<evidence type="ECO:0000256" key="1">
    <source>
        <dbReference type="SAM" id="Phobius"/>
    </source>
</evidence>
<proteinExistence type="predicted"/>
<evidence type="ECO:0000313" key="2">
    <source>
        <dbReference type="EMBL" id="MBE7366149.1"/>
    </source>
</evidence>
<dbReference type="InterPro" id="IPR010295">
    <property type="entry name" value="DUF898"/>
</dbReference>
<keyword evidence="1" id="KW-0812">Transmembrane</keyword>
<sequence length="396" mass="42803">MDLETSPAAPVVASHRLRFTGDGGVYFGVWMVNVVLMVVTLGLFTPFARRRTIRYFYQHTDIAGSPLEFTGGIKRMVFGFLLFFGLYAAYSIASHTEQTFAVAALGTLWVVLSPWLWASAVRFRTVSTRWRGIRGEFHAGWRETYAASAPILLFFLLAAAIGFGGSAIAKLKPSPWWILAGAIAAVVATLCLLVRQEYNYARLRVLRTSFGGLQGRWDVEFGQLLKITVLAFGLFVAVIAALLALLFLAVVATGAGLALFGGGRKEGAALALLITVAIFGSLLVFYLASGPALAWREARKFALVWNHTALGDAARFTSDLQAGAFVRLRLKNMALSVLTGGFWRPFAITSEYAMKLQSVTLHVEGGLDQLVGRLAQRQPGGLGDAIADGVGFDVVG</sequence>
<organism evidence="2 3">
    <name type="scientific">Ramlibacter pallidus</name>
    <dbReference type="NCBI Taxonomy" id="2780087"/>
    <lineage>
        <taxon>Bacteria</taxon>
        <taxon>Pseudomonadati</taxon>
        <taxon>Pseudomonadota</taxon>
        <taxon>Betaproteobacteria</taxon>
        <taxon>Burkholderiales</taxon>
        <taxon>Comamonadaceae</taxon>
        <taxon>Ramlibacter</taxon>
    </lineage>
</organism>
<feature type="transmembrane region" description="Helical" evidence="1">
    <location>
        <begin position="175"/>
        <end position="194"/>
    </location>
</feature>
<evidence type="ECO:0000313" key="3">
    <source>
        <dbReference type="Proteomes" id="UP000806285"/>
    </source>
</evidence>
<feature type="transmembrane region" description="Helical" evidence="1">
    <location>
        <begin position="229"/>
        <end position="262"/>
    </location>
</feature>
<feature type="transmembrane region" description="Helical" evidence="1">
    <location>
        <begin position="76"/>
        <end position="93"/>
    </location>
</feature>
<protein>
    <submittedName>
        <fullName evidence="2">DUF898 domain-containing protein</fullName>
    </submittedName>
</protein>
<dbReference type="RefSeq" id="WP_193674783.1">
    <property type="nucleotide sequence ID" value="NZ_JADDIV010000001.1"/>
</dbReference>
<accession>A0ABR9RY55</accession>
<gene>
    <name evidence="2" type="ORF">IM787_01085</name>
</gene>
<feature type="transmembrane region" description="Helical" evidence="1">
    <location>
        <begin position="99"/>
        <end position="123"/>
    </location>
</feature>
<dbReference type="Pfam" id="PF05987">
    <property type="entry name" value="DUF898"/>
    <property type="match status" value="1"/>
</dbReference>
<feature type="transmembrane region" description="Helical" evidence="1">
    <location>
        <begin position="268"/>
        <end position="289"/>
    </location>
</feature>
<dbReference type="EMBL" id="JADDIV010000001">
    <property type="protein sequence ID" value="MBE7366149.1"/>
    <property type="molecule type" value="Genomic_DNA"/>
</dbReference>
<keyword evidence="1" id="KW-0472">Membrane</keyword>